<comment type="caution">
    <text evidence="1">The sequence shown here is derived from an EMBL/GenBank/DDBJ whole genome shotgun (WGS) entry which is preliminary data.</text>
</comment>
<dbReference type="AlphaFoldDB" id="A0AA45AMM0"/>
<proteinExistence type="predicted"/>
<sequence>MFACFALKSLGKALRCSLAACADDGRQTIDAPRLKPMA</sequence>
<protein>
    <submittedName>
        <fullName evidence="1">Uncharacterized protein</fullName>
    </submittedName>
</protein>
<name>A0AA45AMM0_VERDA</name>
<evidence type="ECO:0000313" key="2">
    <source>
        <dbReference type="Proteomes" id="UP000236305"/>
    </source>
</evidence>
<evidence type="ECO:0000313" key="1">
    <source>
        <dbReference type="EMBL" id="PNH32287.1"/>
    </source>
</evidence>
<organism evidence="1 2">
    <name type="scientific">Verticillium dahliae</name>
    <name type="common">Verticillium wilt</name>
    <dbReference type="NCBI Taxonomy" id="27337"/>
    <lineage>
        <taxon>Eukaryota</taxon>
        <taxon>Fungi</taxon>
        <taxon>Dikarya</taxon>
        <taxon>Ascomycota</taxon>
        <taxon>Pezizomycotina</taxon>
        <taxon>Sordariomycetes</taxon>
        <taxon>Hypocreomycetidae</taxon>
        <taxon>Glomerellales</taxon>
        <taxon>Plectosphaerellaceae</taxon>
        <taxon>Verticillium</taxon>
    </lineage>
</organism>
<dbReference type="Proteomes" id="UP000236305">
    <property type="component" value="Unassembled WGS sequence"/>
</dbReference>
<reference evidence="1 2" key="1">
    <citation type="submission" date="2017-12" db="EMBL/GenBank/DDBJ databases">
        <title>Comparative genomics yields insights into virulence evolution of Verticillium dahliae.</title>
        <authorList>
            <person name="Fan R."/>
            <person name="Armitage A.D."/>
            <person name="Cascant-Lopez E."/>
            <person name="Sobczyk M."/>
            <person name="Cockerton H.M."/>
            <person name="Harrison R.J."/>
        </authorList>
    </citation>
    <scope>NUCLEOTIDE SEQUENCE [LARGE SCALE GENOMIC DNA]</scope>
    <source>
        <strain evidence="1 2">12008</strain>
    </source>
</reference>
<gene>
    <name evidence="1" type="ORF">BJF96_g4536</name>
</gene>
<accession>A0AA45AMM0</accession>
<dbReference type="EMBL" id="MPSH01000013">
    <property type="protein sequence ID" value="PNH32287.1"/>
    <property type="molecule type" value="Genomic_DNA"/>
</dbReference>